<keyword evidence="5" id="KW-0539">Nucleus</keyword>
<dbReference type="InterPro" id="IPR052011">
    <property type="entry name" value="CENP-NAC/CAD_complex"/>
</dbReference>
<evidence type="ECO:0000256" key="4">
    <source>
        <dbReference type="ARBA" id="ARBA00022454"/>
    </source>
</evidence>
<sequence>MAPTPGSAKKARRESISAMDECLSEFIKRMIVRMPLAEVPATLKMWGFLAEKDLQSLTLWKSKEGLAMEIVNLCESKKATIDHAADLDIVYHHINSKKKLWCVYQMSVLSDSEMNVTDVAKFQAIFKKSVYSVLKNVTINFREFGEALWIRIACGKDCMKPNQYRPTFVVYHTQTPYAFFNGITSAHRSMICQGLLLAAGYRHIQELDLKSRSLESMQDMLFKKFSQPFQSHHPRSLPEKSCTPAIVDKKVSYENIKEKERIQHVMHETFGDGPLPKLEYAAYKLETSFNGEPGIAEKIEPFRCLVKFSGPHLLESFRTLAPSGLAEAPLSSLLTCIPHRGRNIFKITEKKQPSNSQAEN</sequence>
<dbReference type="GO" id="GO:0000775">
    <property type="term" value="C:chromosome, centromeric region"/>
    <property type="evidence" value="ECO:0007669"/>
    <property type="project" value="UniProtKB-SubCell"/>
</dbReference>
<evidence type="ECO:0000313" key="7">
    <source>
        <dbReference type="EMBL" id="KAG8563139.1"/>
    </source>
</evidence>
<accession>A0AAV7ANM8</accession>
<dbReference type="Pfam" id="PF05238">
    <property type="entry name" value="CENP-N"/>
    <property type="match status" value="1"/>
</dbReference>
<evidence type="ECO:0008006" key="9">
    <source>
        <dbReference type="Google" id="ProtNLM"/>
    </source>
</evidence>
<dbReference type="Proteomes" id="UP000824782">
    <property type="component" value="Unassembled WGS sequence"/>
</dbReference>
<organism evidence="7 8">
    <name type="scientific">Engystomops pustulosus</name>
    <name type="common">Tungara frog</name>
    <name type="synonym">Physalaemus pustulosus</name>
    <dbReference type="NCBI Taxonomy" id="76066"/>
    <lineage>
        <taxon>Eukaryota</taxon>
        <taxon>Metazoa</taxon>
        <taxon>Chordata</taxon>
        <taxon>Craniata</taxon>
        <taxon>Vertebrata</taxon>
        <taxon>Euteleostomi</taxon>
        <taxon>Amphibia</taxon>
        <taxon>Batrachia</taxon>
        <taxon>Anura</taxon>
        <taxon>Neobatrachia</taxon>
        <taxon>Hyloidea</taxon>
        <taxon>Leptodactylidae</taxon>
        <taxon>Leiuperinae</taxon>
        <taxon>Engystomops</taxon>
    </lineage>
</organism>
<dbReference type="EMBL" id="WNYA01000007">
    <property type="protein sequence ID" value="KAG8563139.1"/>
    <property type="molecule type" value="Genomic_DNA"/>
</dbReference>
<dbReference type="PANTHER" id="PTHR46790">
    <property type="entry name" value="CENTROMERE PROTEIN N"/>
    <property type="match status" value="1"/>
</dbReference>
<keyword evidence="8" id="KW-1185">Reference proteome</keyword>
<name>A0AAV7ANM8_ENGPU</name>
<comment type="subcellular location">
    <subcellularLocation>
        <location evidence="2">Chromosome</location>
        <location evidence="2">Centromere</location>
    </subcellularLocation>
    <subcellularLocation>
        <location evidence="1">Nucleus</location>
    </subcellularLocation>
</comment>
<evidence type="ECO:0000256" key="3">
    <source>
        <dbReference type="ARBA" id="ARBA00005566"/>
    </source>
</evidence>
<reference evidence="7" key="1">
    <citation type="thesis" date="2020" institute="ProQuest LLC" country="789 East Eisenhower Parkway, Ann Arbor, MI, USA">
        <title>Comparative Genomics and Chromosome Evolution.</title>
        <authorList>
            <person name="Mudd A.B."/>
        </authorList>
    </citation>
    <scope>NUCLEOTIDE SEQUENCE</scope>
    <source>
        <strain evidence="7">237g6f4</strain>
        <tissue evidence="7">Blood</tissue>
    </source>
</reference>
<evidence type="ECO:0000256" key="2">
    <source>
        <dbReference type="ARBA" id="ARBA00004584"/>
    </source>
</evidence>
<keyword evidence="4" id="KW-0158">Chromosome</keyword>
<keyword evidence="6" id="KW-0137">Centromere</keyword>
<dbReference type="GO" id="GO:0007059">
    <property type="term" value="P:chromosome segregation"/>
    <property type="evidence" value="ECO:0007669"/>
    <property type="project" value="InterPro"/>
</dbReference>
<evidence type="ECO:0000256" key="5">
    <source>
        <dbReference type="ARBA" id="ARBA00023242"/>
    </source>
</evidence>
<protein>
    <recommendedName>
        <fullName evidence="9">Centromere protein N</fullName>
    </recommendedName>
</protein>
<evidence type="ECO:0000256" key="6">
    <source>
        <dbReference type="ARBA" id="ARBA00023328"/>
    </source>
</evidence>
<dbReference type="GO" id="GO:0034080">
    <property type="term" value="P:CENP-A containing chromatin assembly"/>
    <property type="evidence" value="ECO:0007669"/>
    <property type="project" value="InterPro"/>
</dbReference>
<proteinExistence type="inferred from homology"/>
<comment type="caution">
    <text evidence="7">The sequence shown here is derived from an EMBL/GenBank/DDBJ whole genome shotgun (WGS) entry which is preliminary data.</text>
</comment>
<dbReference type="InterPro" id="IPR007902">
    <property type="entry name" value="Chl4/mis15/CENP-N"/>
</dbReference>
<gene>
    <name evidence="7" type="ORF">GDO81_015954</name>
</gene>
<dbReference type="AlphaFoldDB" id="A0AAV7ANM8"/>
<dbReference type="PANTHER" id="PTHR46790:SF1">
    <property type="entry name" value="CENTROMERE PROTEIN N"/>
    <property type="match status" value="1"/>
</dbReference>
<dbReference type="GO" id="GO:0005654">
    <property type="term" value="C:nucleoplasm"/>
    <property type="evidence" value="ECO:0007669"/>
    <property type="project" value="TreeGrafter"/>
</dbReference>
<evidence type="ECO:0000256" key="1">
    <source>
        <dbReference type="ARBA" id="ARBA00004123"/>
    </source>
</evidence>
<evidence type="ECO:0000313" key="8">
    <source>
        <dbReference type="Proteomes" id="UP000824782"/>
    </source>
</evidence>
<comment type="similarity">
    <text evidence="3">Belongs to the CENP-N/CHL4 family.</text>
</comment>